<proteinExistence type="inferred from homology"/>
<comment type="similarity">
    <text evidence="2">Belongs to the VgrG protein family.</text>
</comment>
<organism evidence="7 8">
    <name type="scientific">Sorangium cellulosum</name>
    <name type="common">Polyangium cellulosum</name>
    <dbReference type="NCBI Taxonomy" id="56"/>
    <lineage>
        <taxon>Bacteria</taxon>
        <taxon>Pseudomonadati</taxon>
        <taxon>Myxococcota</taxon>
        <taxon>Polyangia</taxon>
        <taxon>Polyangiales</taxon>
        <taxon>Polyangiaceae</taxon>
        <taxon>Sorangium</taxon>
    </lineage>
</organism>
<dbReference type="SUPFAM" id="SSF69255">
    <property type="entry name" value="gp5 N-terminal domain-like"/>
    <property type="match status" value="1"/>
</dbReference>
<evidence type="ECO:0000256" key="4">
    <source>
        <dbReference type="SAM" id="MobiDB-lite"/>
    </source>
</evidence>
<evidence type="ECO:0000256" key="2">
    <source>
        <dbReference type="ARBA" id="ARBA00005558"/>
    </source>
</evidence>
<accession>A0A2L0EWG6</accession>
<evidence type="ECO:0000256" key="1">
    <source>
        <dbReference type="ARBA" id="ARBA00004613"/>
    </source>
</evidence>
<comment type="subcellular location">
    <subcellularLocation>
        <location evidence="1">Secreted</location>
    </subcellularLocation>
</comment>
<dbReference type="Pfam" id="PF04717">
    <property type="entry name" value="Phage_base_V"/>
    <property type="match status" value="1"/>
</dbReference>
<gene>
    <name evidence="7" type="ORF">SOCE26_050840</name>
</gene>
<dbReference type="SUPFAM" id="SSF69349">
    <property type="entry name" value="Phage fibre proteins"/>
    <property type="match status" value="2"/>
</dbReference>
<dbReference type="InterPro" id="IPR006533">
    <property type="entry name" value="T6SS_Vgr_RhsGE"/>
</dbReference>
<dbReference type="InterPro" id="IPR050708">
    <property type="entry name" value="T6SS_VgrG/RHS"/>
</dbReference>
<evidence type="ECO:0000259" key="6">
    <source>
        <dbReference type="Pfam" id="PF22178"/>
    </source>
</evidence>
<dbReference type="GO" id="GO:0005576">
    <property type="term" value="C:extracellular region"/>
    <property type="evidence" value="ECO:0007669"/>
    <property type="project" value="UniProtKB-SubCell"/>
</dbReference>
<reference evidence="7 8" key="1">
    <citation type="submission" date="2015-09" db="EMBL/GenBank/DDBJ databases">
        <title>Sorangium comparison.</title>
        <authorList>
            <person name="Zaburannyi N."/>
            <person name="Bunk B."/>
            <person name="Overmann J."/>
            <person name="Mueller R."/>
        </authorList>
    </citation>
    <scope>NUCLEOTIDE SEQUENCE [LARGE SCALE GENOMIC DNA]</scope>
    <source>
        <strain evidence="7 8">So ce26</strain>
    </source>
</reference>
<dbReference type="NCBIfam" id="TIGR03361">
    <property type="entry name" value="VI_Rhs_Vgr"/>
    <property type="match status" value="1"/>
</dbReference>
<feature type="domain" description="Gp5/Type VI secretion system Vgr C-terminal trimerisation" evidence="6">
    <location>
        <begin position="457"/>
        <end position="565"/>
    </location>
</feature>
<dbReference type="Pfam" id="PF05954">
    <property type="entry name" value="Phage_GPD"/>
    <property type="match status" value="1"/>
</dbReference>
<dbReference type="EMBL" id="CP012673">
    <property type="protein sequence ID" value="AUX43632.1"/>
    <property type="molecule type" value="Genomic_DNA"/>
</dbReference>
<feature type="region of interest" description="Disordered" evidence="4">
    <location>
        <begin position="345"/>
        <end position="368"/>
    </location>
</feature>
<keyword evidence="3" id="KW-0964">Secreted</keyword>
<dbReference type="InterPro" id="IPR037026">
    <property type="entry name" value="Vgr_OB-fold_dom_sf"/>
</dbReference>
<dbReference type="RefSeq" id="WP_104982284.1">
    <property type="nucleotide sequence ID" value="NZ_CP012673.1"/>
</dbReference>
<dbReference type="PANTHER" id="PTHR32305:SF15">
    <property type="entry name" value="PROTEIN RHSA-RELATED"/>
    <property type="match status" value="1"/>
</dbReference>
<evidence type="ECO:0000313" key="7">
    <source>
        <dbReference type="EMBL" id="AUX43632.1"/>
    </source>
</evidence>
<dbReference type="Gene3D" id="4.10.220.110">
    <property type="match status" value="1"/>
</dbReference>
<protein>
    <submittedName>
        <fullName evidence="7">Uncharacterized protein</fullName>
    </submittedName>
</protein>
<dbReference type="InterPro" id="IPR054030">
    <property type="entry name" value="Gp5_Vgr_C"/>
</dbReference>
<dbReference type="SUPFAM" id="SSF69279">
    <property type="entry name" value="Phage tail proteins"/>
    <property type="match status" value="2"/>
</dbReference>
<evidence type="ECO:0000256" key="3">
    <source>
        <dbReference type="ARBA" id="ARBA00022525"/>
    </source>
</evidence>
<dbReference type="Gene3D" id="3.55.50.10">
    <property type="entry name" value="Baseplate protein-like domains"/>
    <property type="match status" value="1"/>
</dbReference>
<dbReference type="Pfam" id="PF22178">
    <property type="entry name" value="Gp5_trimer_C"/>
    <property type="match status" value="1"/>
</dbReference>
<dbReference type="Gene3D" id="2.40.50.230">
    <property type="entry name" value="Gp5 N-terminal domain"/>
    <property type="match status" value="1"/>
</dbReference>
<feature type="domain" description="Gp5/Type VI secretion system Vgr protein OB-fold" evidence="5">
    <location>
        <begin position="375"/>
        <end position="439"/>
    </location>
</feature>
<evidence type="ECO:0000259" key="5">
    <source>
        <dbReference type="Pfam" id="PF04717"/>
    </source>
</evidence>
<dbReference type="AlphaFoldDB" id="A0A2L0EWG6"/>
<dbReference type="OrthoDB" id="5482463at2"/>
<dbReference type="Gene3D" id="2.30.110.50">
    <property type="match status" value="1"/>
</dbReference>
<dbReference type="InterPro" id="IPR006531">
    <property type="entry name" value="Gp5/Vgr_OB"/>
</dbReference>
<evidence type="ECO:0000313" key="8">
    <source>
        <dbReference type="Proteomes" id="UP000238348"/>
    </source>
</evidence>
<dbReference type="InterPro" id="IPR017847">
    <property type="entry name" value="T6SS_RhsGE_Vgr_subset"/>
</dbReference>
<dbReference type="PANTHER" id="PTHR32305">
    <property type="match status" value="1"/>
</dbReference>
<sequence length="900" mass="93814">MENRSISVLFQAGPLASQHVVGFRLERRLGQLTVAEIEVRSAAYAEPDDLLGSPARLAFGRDEVEHDLSGVVMSVAMVASPEDGSRSELVYRLRVTSMLGLLERQVDCRIFQSMDVKEIVSAVLRDHGIGDERQSWNLVASYPKREYCVQYNESALAFVSRLLEEEGIYFFSDTNNDGEVIVFEDDSTTSEPLQGDRRLSYRYGAGLEGSEDAVGVITQRHRTATGKVTLRDYDFKKPNVDLTVTATADRDADLESYDYPGLYTKASEGTRLAEVRLQALQAGRVSLELDSGCLRLAPGRWIELSETPNDLDGAYFITGTVHELTLGVYRGLATVIPKAVKFRTPQRTPTPRIDGPQTAQVVAPPGSPAEEIHTDAHGRCKVRFHWDRYGKQDDSASCWIRVAQPQTSGSMVLPRVGWEVIVEFLEGNPDRPIVTGRVFNGRFMPPYALPEGKSRTAIKTASSPGGGGASEIRMEDKAGSEEIKIQAQKNTTIATGNNKTKSTGANETKNVKVNAELTVGGDQAIKITNGYKNTVVTAQDVSVGGNRTVEVNAVYGLTSAGASETSVGGNQMEMDGDPIQALLSLAEQALVAAAKAEAARALQQLDQAVSSKVSQLMGAVGGLQGTAGQIGASMDAVSRGNLGAASGALSAASRLPTPAAFGASLAGGAAAGGGLSAFQTANLQVGLNSLVRSALDRGNAALGEALGLEGAGGGGASLANMAGPEGAVAGNSASDSATGPGHAINVCSSTHHEEVGSIKATIAAAGIHTTIKGARTQEIGAARVELVGGTRAESCLADKTEKAVGLVVLSKGPETENVGGSRSTMVGGAILEKIGGSSTVLATGQATFVGAFHKVDASSAIVLKCGESEVVIDGGGIAIKAAAVTITAPNVTLTKSVSEA</sequence>
<dbReference type="Proteomes" id="UP000238348">
    <property type="component" value="Chromosome"/>
</dbReference>
<dbReference type="NCBIfam" id="TIGR01646">
    <property type="entry name" value="vgr_GE"/>
    <property type="match status" value="1"/>
</dbReference>
<name>A0A2L0EWG6_SORCE</name>